<dbReference type="OrthoDB" id="5956939at2759"/>
<dbReference type="InterPro" id="IPR056884">
    <property type="entry name" value="NPHP3-like_N"/>
</dbReference>
<accession>A0A6S7KH81</accession>
<sequence>MMLIAGPGVGKSVFAAKACQVYEEQLAACHFCVFNYSDYSDPFAMFESLANHMCKNVSGFYERLVQQLYRRHTKHTIRDAFRVLLKDPLNSLPDRRPMLMVIDGLDESERDGKSELLDLIAEEFPQLPKWMKIFITSRPELPVKKQLHHFYSVEILPDDKDNEEDLKCFLESSLNHERPADKYQMNQLVNKCEGIGSTYERYFLRLEEELKKLSSNINFDRILEVLVAMKAPIPLSYVAEILKLAGDTRAMKGVIRKVNDSLSALLLVYNDCLTVFHKTVVDWLVSEEYEQHSFKVSKEALSGHKHLWQVCQGKFIKLERNKESEKKNDAVNYAVEYGVHHLREITIGPDHFS</sequence>
<dbReference type="EMBL" id="CACRXK020028317">
    <property type="protein sequence ID" value="CAB4041440.1"/>
    <property type="molecule type" value="Genomic_DNA"/>
</dbReference>
<dbReference type="InterPro" id="IPR007111">
    <property type="entry name" value="NACHT_NTPase"/>
</dbReference>
<dbReference type="PANTHER" id="PTHR10039:SF14">
    <property type="entry name" value="NACHT DOMAIN-CONTAINING PROTEIN"/>
    <property type="match status" value="1"/>
</dbReference>
<dbReference type="PROSITE" id="PS50837">
    <property type="entry name" value="NACHT"/>
    <property type="match status" value="1"/>
</dbReference>
<dbReference type="Pfam" id="PF24883">
    <property type="entry name" value="NPHP3_N"/>
    <property type="match status" value="1"/>
</dbReference>
<feature type="non-terminal residue" evidence="2">
    <location>
        <position position="1"/>
    </location>
</feature>
<keyword evidence="3" id="KW-1185">Reference proteome</keyword>
<dbReference type="AlphaFoldDB" id="A0A6S7KH81"/>
<evidence type="ECO:0000256" key="1">
    <source>
        <dbReference type="ARBA" id="ARBA00022737"/>
    </source>
</evidence>
<dbReference type="Gene3D" id="3.40.50.300">
    <property type="entry name" value="P-loop containing nucleotide triphosphate hydrolases"/>
    <property type="match status" value="1"/>
</dbReference>
<organism evidence="2 3">
    <name type="scientific">Paramuricea clavata</name>
    <name type="common">Red gorgonian</name>
    <name type="synonym">Violescent sea-whip</name>
    <dbReference type="NCBI Taxonomy" id="317549"/>
    <lineage>
        <taxon>Eukaryota</taxon>
        <taxon>Metazoa</taxon>
        <taxon>Cnidaria</taxon>
        <taxon>Anthozoa</taxon>
        <taxon>Octocorallia</taxon>
        <taxon>Malacalcyonacea</taxon>
        <taxon>Plexauridae</taxon>
        <taxon>Paramuricea</taxon>
    </lineage>
</organism>
<gene>
    <name evidence="2" type="ORF">PACLA_8A026014</name>
</gene>
<protein>
    <submittedName>
        <fullName evidence="2">Uncharacterized protein</fullName>
    </submittedName>
</protein>
<proteinExistence type="predicted"/>
<name>A0A6S7KH81_PARCT</name>
<reference evidence="2" key="1">
    <citation type="submission" date="2020-04" db="EMBL/GenBank/DDBJ databases">
        <authorList>
            <person name="Alioto T."/>
            <person name="Alioto T."/>
            <person name="Gomez Garrido J."/>
        </authorList>
    </citation>
    <scope>NUCLEOTIDE SEQUENCE</scope>
    <source>
        <strain evidence="2">A484AB</strain>
    </source>
</reference>
<comment type="caution">
    <text evidence="2">The sequence shown here is derived from an EMBL/GenBank/DDBJ whole genome shotgun (WGS) entry which is preliminary data.</text>
</comment>
<dbReference type="PANTHER" id="PTHR10039">
    <property type="entry name" value="AMELOGENIN"/>
    <property type="match status" value="1"/>
</dbReference>
<dbReference type="Proteomes" id="UP001152795">
    <property type="component" value="Unassembled WGS sequence"/>
</dbReference>
<evidence type="ECO:0000313" key="3">
    <source>
        <dbReference type="Proteomes" id="UP001152795"/>
    </source>
</evidence>
<keyword evidence="1" id="KW-0677">Repeat</keyword>
<dbReference type="InterPro" id="IPR027417">
    <property type="entry name" value="P-loop_NTPase"/>
</dbReference>
<dbReference type="SUPFAM" id="SSF52540">
    <property type="entry name" value="P-loop containing nucleoside triphosphate hydrolases"/>
    <property type="match status" value="1"/>
</dbReference>
<evidence type="ECO:0000313" key="2">
    <source>
        <dbReference type="EMBL" id="CAB4041440.1"/>
    </source>
</evidence>